<keyword evidence="4" id="KW-0597">Phosphoprotein</keyword>
<evidence type="ECO:0000256" key="3">
    <source>
        <dbReference type="ARBA" id="ARBA00022527"/>
    </source>
</evidence>
<keyword evidence="12" id="KW-1133">Transmembrane helix</keyword>
<dbReference type="InterPro" id="IPR011009">
    <property type="entry name" value="Kinase-like_dom_sf"/>
</dbReference>
<evidence type="ECO:0000256" key="19">
    <source>
        <dbReference type="PIRNR" id="PIRNR000641"/>
    </source>
</evidence>
<dbReference type="Gene3D" id="2.90.10.10">
    <property type="entry name" value="Bulb-type lectin domain"/>
    <property type="match status" value="1"/>
</dbReference>
<dbReference type="InterPro" id="IPR001480">
    <property type="entry name" value="Bulb-type_lectin_dom"/>
</dbReference>
<dbReference type="Pfam" id="PF00954">
    <property type="entry name" value="S_locus_glycop"/>
    <property type="match status" value="1"/>
</dbReference>
<dbReference type="GO" id="GO:0005886">
    <property type="term" value="C:plasma membrane"/>
    <property type="evidence" value="ECO:0007669"/>
    <property type="project" value="UniProtKB-SubCell"/>
</dbReference>
<dbReference type="Pfam" id="PF01453">
    <property type="entry name" value="B_lectin"/>
    <property type="match status" value="1"/>
</dbReference>
<feature type="binding site" evidence="20">
    <location>
        <position position="519"/>
    </location>
    <ligand>
        <name>ATP</name>
        <dbReference type="ChEBI" id="CHEBI:30616"/>
    </ligand>
</feature>
<keyword evidence="13" id="KW-0472">Membrane</keyword>
<dbReference type="AlphaFoldDB" id="A0A0C9QPV3"/>
<name>A0A0C9QPV3_9CONI</name>
<dbReference type="Gene3D" id="1.10.510.10">
    <property type="entry name" value="Transferase(Phosphotransferase) domain 1"/>
    <property type="match status" value="1"/>
</dbReference>
<keyword evidence="8" id="KW-0430">Lectin</keyword>
<evidence type="ECO:0000259" key="25">
    <source>
        <dbReference type="PROSITE" id="PS50948"/>
    </source>
</evidence>
<feature type="chain" id="PRO_5002218119" description="Receptor-like serine/threonine-protein kinase" evidence="22">
    <location>
        <begin position="31"/>
        <end position="836"/>
    </location>
</feature>
<evidence type="ECO:0000256" key="17">
    <source>
        <dbReference type="ARBA" id="ARBA00047899"/>
    </source>
</evidence>
<dbReference type="PANTHER" id="PTHR47974:SF19">
    <property type="entry name" value="RECEPTOR-LIKE SERINE_THREONINE-PROTEIN KINASE"/>
    <property type="match status" value="1"/>
</dbReference>
<keyword evidence="16" id="KW-0325">Glycoprotein</keyword>
<evidence type="ECO:0000256" key="1">
    <source>
        <dbReference type="ARBA" id="ARBA00004251"/>
    </source>
</evidence>
<dbReference type="SMART" id="SM00108">
    <property type="entry name" value="B_lectin"/>
    <property type="match status" value="1"/>
</dbReference>
<dbReference type="PROSITE" id="PS00107">
    <property type="entry name" value="PROTEIN_KINASE_ATP"/>
    <property type="match status" value="1"/>
</dbReference>
<organism evidence="26">
    <name type="scientific">Wollemia nobilis</name>
    <dbReference type="NCBI Taxonomy" id="56998"/>
    <lineage>
        <taxon>Eukaryota</taxon>
        <taxon>Viridiplantae</taxon>
        <taxon>Streptophyta</taxon>
        <taxon>Embryophyta</taxon>
        <taxon>Tracheophyta</taxon>
        <taxon>Spermatophyta</taxon>
        <taxon>Pinopsida</taxon>
        <taxon>Pinidae</taxon>
        <taxon>Conifers II</taxon>
        <taxon>Araucariales</taxon>
        <taxon>Araucariaceae</taxon>
        <taxon>Wollemia</taxon>
    </lineage>
</organism>
<dbReference type="InterPro" id="IPR003609">
    <property type="entry name" value="Pan_app"/>
</dbReference>
<comment type="subcellular location">
    <subcellularLocation>
        <location evidence="1">Cell membrane</location>
        <topology evidence="1">Single-pass type I membrane protein</topology>
    </subcellularLocation>
</comment>
<accession>A0A0C9QPV3</accession>
<dbReference type="FunFam" id="1.10.510.10:FF:000384">
    <property type="entry name" value="G-type lectin S-receptor-like serine/threonine-protein kinase"/>
    <property type="match status" value="1"/>
</dbReference>
<keyword evidence="5 19" id="KW-0808">Transferase</keyword>
<dbReference type="CDD" id="cd14066">
    <property type="entry name" value="STKc_IRAK"/>
    <property type="match status" value="1"/>
</dbReference>
<dbReference type="PANTHER" id="PTHR47974">
    <property type="entry name" value="OS07G0415500 PROTEIN"/>
    <property type="match status" value="1"/>
</dbReference>
<evidence type="ECO:0000256" key="18">
    <source>
        <dbReference type="ARBA" id="ARBA00048679"/>
    </source>
</evidence>
<dbReference type="CDD" id="cd01098">
    <property type="entry name" value="PAN_AP_plant"/>
    <property type="match status" value="1"/>
</dbReference>
<comment type="similarity">
    <text evidence="19">Belongs to the protein kinase superfamily. Ser/Thr protein kinase family.</text>
</comment>
<dbReference type="Pfam" id="PF08276">
    <property type="entry name" value="PAN_2"/>
    <property type="match status" value="1"/>
</dbReference>
<feature type="signal peptide" evidence="22">
    <location>
        <begin position="1"/>
        <end position="30"/>
    </location>
</feature>
<keyword evidence="7 22" id="KW-0732">Signal</keyword>
<keyword evidence="2" id="KW-1003">Cell membrane</keyword>
<evidence type="ECO:0000256" key="11">
    <source>
        <dbReference type="ARBA" id="ARBA00022840"/>
    </source>
</evidence>
<feature type="domain" description="Apple" evidence="25">
    <location>
        <begin position="340"/>
        <end position="419"/>
    </location>
</feature>
<evidence type="ECO:0000256" key="4">
    <source>
        <dbReference type="ARBA" id="ARBA00022553"/>
    </source>
</evidence>
<evidence type="ECO:0000259" key="24">
    <source>
        <dbReference type="PROSITE" id="PS50927"/>
    </source>
</evidence>
<dbReference type="GO" id="GO:0005524">
    <property type="term" value="F:ATP binding"/>
    <property type="evidence" value="ECO:0007669"/>
    <property type="project" value="UniProtKB-UniRule"/>
</dbReference>
<evidence type="ECO:0000256" key="10">
    <source>
        <dbReference type="ARBA" id="ARBA00022777"/>
    </source>
</evidence>
<dbReference type="SMART" id="SM00220">
    <property type="entry name" value="S_TKc"/>
    <property type="match status" value="1"/>
</dbReference>
<dbReference type="PROSITE" id="PS50948">
    <property type="entry name" value="PAN"/>
    <property type="match status" value="1"/>
</dbReference>
<dbReference type="GO" id="GO:0106310">
    <property type="term" value="F:protein serine kinase activity"/>
    <property type="evidence" value="ECO:0007669"/>
    <property type="project" value="RHEA"/>
</dbReference>
<reference evidence="26" key="1">
    <citation type="submission" date="2015-02" db="EMBL/GenBank/DDBJ databases">
        <title>A transcriptome of Wollemia nobilis - a relic of Gondwana.</title>
        <authorList>
            <person name="Chia J.Y."/>
            <person name="Leong Y.S."/>
            <person name="Abdul Karim S."/>
            <person name="Wan Azmi N."/>
            <person name="Hercus R."/>
            <person name="Croft L."/>
        </authorList>
    </citation>
    <scope>NUCLEOTIDE SEQUENCE</scope>
    <source>
        <strain evidence="26">MaeBrown</strain>
        <tissue evidence="26">Leaf</tissue>
    </source>
</reference>
<evidence type="ECO:0000256" key="9">
    <source>
        <dbReference type="ARBA" id="ARBA00022741"/>
    </source>
</evidence>
<sequence length="836" mass="90562">MGAASNSASASNWGFLVLVLGLILLAKGNAAETDTMAVGDSLTGTQNLTSSNGIFRLGFFNLNGTGNWYVGIWYARLPDYTVAWIANRENPLKNNSGTLNLLEDGRLVLSYGQAIIWSTNATQNASSAMLTGAGNLAVHGAANKSEIIWQSFDNPGNTWLPGMKISVSQRLTAWKSPWDPTPGEYNLQMDPSGSNEFVLIWRNTKIYWESGVWNNKTFSKVPEMTQNYIYDFSFYDNGTYQYFTYSVKPTLTYVSRFVMSESGDIEVYMVLSDQNNQWSMFWAQPRDQCQVYAVCGAYGSCNQNNVQFCSCVQGFEPRNQRAWDSQAWSDGCARSTALDCGGNRTSTDGFMELTGKSTPPGGVDFPAASADGCKAACSGNCSCTAYAYVTGACQLWFDDLLNLVDTSSGTNSLFVRLAAADVPKTGGGKKTATVAGVAGGAAAAVGAVLAVGGICLLCWRRQRGALHKSWNYAAGSLAVFSYRELQVATKNFSERLGGGGFGSVFKGTLADKTQVAVKKLEGLSQGEKQFRMEVSTIGTIHHVNLVRLRGFCSEGSSRLLVYEYMPNGSLNNFLFHKDGSGGAAALDWKSRFGIALGTARGILYLHEKCRDCIIHCDIKPENILLDSDFCPKVADFGLAKLVGREFSHVLTTMRGTRGYLAPEWISGLPITTKADVYSFGMTLIELISGRRNMDTEPGASELFFPTWAATQINNGNAMALLDKRLNGNADAEQLRRAAMVGGWCIQDDEDDRPSMSQVVQIMEGIGDVNVPPVPMSLQALVAKANSLVFYWDKETTPRTNTSSSGGSNPSNSAKISENLSNSTTSVESSHSLSKPE</sequence>
<evidence type="ECO:0000256" key="12">
    <source>
        <dbReference type="ARBA" id="ARBA00022989"/>
    </source>
</evidence>
<evidence type="ECO:0000256" key="15">
    <source>
        <dbReference type="ARBA" id="ARBA00023170"/>
    </source>
</evidence>
<proteinExistence type="inferred from homology"/>
<dbReference type="PROSITE" id="PS00108">
    <property type="entry name" value="PROTEIN_KINASE_ST"/>
    <property type="match status" value="1"/>
</dbReference>
<dbReference type="PIRSF" id="PIRSF000641">
    <property type="entry name" value="SRK"/>
    <property type="match status" value="1"/>
</dbReference>
<dbReference type="FunFam" id="2.90.10.10:FF:000009">
    <property type="entry name" value="Receptor-like serine/threonine-protein kinase SD1-8"/>
    <property type="match status" value="1"/>
</dbReference>
<dbReference type="InterPro" id="IPR017441">
    <property type="entry name" value="Protein_kinase_ATP_BS"/>
</dbReference>
<keyword evidence="10 19" id="KW-0418">Kinase</keyword>
<feature type="region of interest" description="Disordered" evidence="21">
    <location>
        <begin position="795"/>
        <end position="836"/>
    </location>
</feature>
<feature type="domain" description="Bulb-type lectin" evidence="24">
    <location>
        <begin position="33"/>
        <end position="151"/>
    </location>
</feature>
<keyword evidence="9 19" id="KW-0547">Nucleotide-binding</keyword>
<evidence type="ECO:0000256" key="20">
    <source>
        <dbReference type="PROSITE-ProRule" id="PRU10141"/>
    </source>
</evidence>
<dbReference type="InterPro" id="IPR024171">
    <property type="entry name" value="SRK-like_kinase"/>
</dbReference>
<dbReference type="Pfam" id="PF00069">
    <property type="entry name" value="Pkinase"/>
    <property type="match status" value="1"/>
</dbReference>
<dbReference type="CDD" id="cd00028">
    <property type="entry name" value="B_lectin"/>
    <property type="match status" value="1"/>
</dbReference>
<evidence type="ECO:0000256" key="6">
    <source>
        <dbReference type="ARBA" id="ARBA00022692"/>
    </source>
</evidence>
<keyword evidence="14" id="KW-1015">Disulfide bond</keyword>
<comment type="catalytic activity">
    <reaction evidence="18 19">
        <text>L-seryl-[protein] + ATP = O-phospho-L-seryl-[protein] + ADP + H(+)</text>
        <dbReference type="Rhea" id="RHEA:17989"/>
        <dbReference type="Rhea" id="RHEA-COMP:9863"/>
        <dbReference type="Rhea" id="RHEA-COMP:11604"/>
        <dbReference type="ChEBI" id="CHEBI:15378"/>
        <dbReference type="ChEBI" id="CHEBI:29999"/>
        <dbReference type="ChEBI" id="CHEBI:30616"/>
        <dbReference type="ChEBI" id="CHEBI:83421"/>
        <dbReference type="ChEBI" id="CHEBI:456216"/>
        <dbReference type="EC" id="2.7.11.1"/>
    </reaction>
</comment>
<keyword evidence="6" id="KW-0812">Transmembrane</keyword>
<evidence type="ECO:0000259" key="23">
    <source>
        <dbReference type="PROSITE" id="PS50011"/>
    </source>
</evidence>
<dbReference type="FunFam" id="3.30.200.20:FF:000370">
    <property type="entry name" value="Receptor-like protein kinase 4"/>
    <property type="match status" value="1"/>
</dbReference>
<dbReference type="SMART" id="SM00473">
    <property type="entry name" value="PAN_AP"/>
    <property type="match status" value="1"/>
</dbReference>
<dbReference type="PROSITE" id="PS50011">
    <property type="entry name" value="PROTEIN_KINASE_DOM"/>
    <property type="match status" value="1"/>
</dbReference>
<dbReference type="GO" id="GO:0004674">
    <property type="term" value="F:protein serine/threonine kinase activity"/>
    <property type="evidence" value="ECO:0007669"/>
    <property type="project" value="UniProtKB-KW"/>
</dbReference>
<comment type="catalytic activity">
    <reaction evidence="17 19">
        <text>L-threonyl-[protein] + ATP = O-phospho-L-threonyl-[protein] + ADP + H(+)</text>
        <dbReference type="Rhea" id="RHEA:46608"/>
        <dbReference type="Rhea" id="RHEA-COMP:11060"/>
        <dbReference type="Rhea" id="RHEA-COMP:11605"/>
        <dbReference type="ChEBI" id="CHEBI:15378"/>
        <dbReference type="ChEBI" id="CHEBI:30013"/>
        <dbReference type="ChEBI" id="CHEBI:30616"/>
        <dbReference type="ChEBI" id="CHEBI:61977"/>
        <dbReference type="ChEBI" id="CHEBI:456216"/>
        <dbReference type="EC" id="2.7.11.1"/>
    </reaction>
</comment>
<dbReference type="SUPFAM" id="SSF56112">
    <property type="entry name" value="Protein kinase-like (PK-like)"/>
    <property type="match status" value="1"/>
</dbReference>
<keyword evidence="15" id="KW-0675">Receptor</keyword>
<feature type="compositionally biased region" description="Low complexity" evidence="21">
    <location>
        <begin position="797"/>
        <end position="836"/>
    </location>
</feature>
<evidence type="ECO:0000256" key="2">
    <source>
        <dbReference type="ARBA" id="ARBA00022475"/>
    </source>
</evidence>
<evidence type="ECO:0000256" key="22">
    <source>
        <dbReference type="SAM" id="SignalP"/>
    </source>
</evidence>
<dbReference type="SUPFAM" id="SSF51110">
    <property type="entry name" value="alpha-D-mannose-specific plant lectins"/>
    <property type="match status" value="1"/>
</dbReference>
<feature type="domain" description="Protein kinase" evidence="23">
    <location>
        <begin position="490"/>
        <end position="765"/>
    </location>
</feature>
<evidence type="ECO:0000256" key="13">
    <source>
        <dbReference type="ARBA" id="ARBA00023136"/>
    </source>
</evidence>
<dbReference type="EMBL" id="GCHU01014267">
    <property type="protein sequence ID" value="JAG86775.1"/>
    <property type="molecule type" value="Transcribed_RNA"/>
</dbReference>
<dbReference type="PROSITE" id="PS50927">
    <property type="entry name" value="BULB_LECTIN"/>
    <property type="match status" value="1"/>
</dbReference>
<dbReference type="InterPro" id="IPR008271">
    <property type="entry name" value="Ser/Thr_kinase_AS"/>
</dbReference>
<dbReference type="InterPro" id="IPR000858">
    <property type="entry name" value="S_locus_glycoprot_dom"/>
</dbReference>
<dbReference type="GO" id="GO:0030246">
    <property type="term" value="F:carbohydrate binding"/>
    <property type="evidence" value="ECO:0007669"/>
    <property type="project" value="UniProtKB-KW"/>
</dbReference>
<dbReference type="InterPro" id="IPR000719">
    <property type="entry name" value="Prot_kinase_dom"/>
</dbReference>
<evidence type="ECO:0000256" key="14">
    <source>
        <dbReference type="ARBA" id="ARBA00023157"/>
    </source>
</evidence>
<keyword evidence="3 19" id="KW-0723">Serine/threonine-protein kinase</keyword>
<evidence type="ECO:0000256" key="5">
    <source>
        <dbReference type="ARBA" id="ARBA00022679"/>
    </source>
</evidence>
<protein>
    <recommendedName>
        <fullName evidence="19">Receptor-like serine/threonine-protein kinase</fullName>
        <ecNumber evidence="19">2.7.11.1</ecNumber>
    </recommendedName>
</protein>
<dbReference type="InterPro" id="IPR036426">
    <property type="entry name" value="Bulb-type_lectin_dom_sf"/>
</dbReference>
<evidence type="ECO:0000256" key="7">
    <source>
        <dbReference type="ARBA" id="ARBA00022729"/>
    </source>
</evidence>
<evidence type="ECO:0000256" key="16">
    <source>
        <dbReference type="ARBA" id="ARBA00023180"/>
    </source>
</evidence>
<evidence type="ECO:0000256" key="21">
    <source>
        <dbReference type="SAM" id="MobiDB-lite"/>
    </source>
</evidence>
<dbReference type="Gene3D" id="3.30.200.20">
    <property type="entry name" value="Phosphorylase Kinase, domain 1"/>
    <property type="match status" value="1"/>
</dbReference>
<dbReference type="GO" id="GO:0048544">
    <property type="term" value="P:recognition of pollen"/>
    <property type="evidence" value="ECO:0007669"/>
    <property type="project" value="InterPro"/>
</dbReference>
<evidence type="ECO:0000256" key="8">
    <source>
        <dbReference type="ARBA" id="ARBA00022734"/>
    </source>
</evidence>
<evidence type="ECO:0000313" key="26">
    <source>
        <dbReference type="EMBL" id="JAG86775.1"/>
    </source>
</evidence>
<dbReference type="EC" id="2.7.11.1" evidence="19"/>
<keyword evidence="11 19" id="KW-0067">ATP-binding</keyword>